<comment type="caution">
    <text evidence="7">The sequence shown here is derived from an EMBL/GenBank/DDBJ whole genome shotgun (WGS) entry which is preliminary data.</text>
</comment>
<feature type="region of interest" description="Disordered" evidence="6">
    <location>
        <begin position="248"/>
        <end position="278"/>
    </location>
</feature>
<evidence type="ECO:0000313" key="7">
    <source>
        <dbReference type="EMBL" id="OGH69323.1"/>
    </source>
</evidence>
<dbReference type="Proteomes" id="UP000176413">
    <property type="component" value="Unassembled WGS sequence"/>
</dbReference>
<dbReference type="InterPro" id="IPR018130">
    <property type="entry name" value="Ribosomal_uS2_CS"/>
</dbReference>
<dbReference type="PRINTS" id="PR00395">
    <property type="entry name" value="RIBOSOMALS2"/>
</dbReference>
<dbReference type="PANTHER" id="PTHR12534:SF0">
    <property type="entry name" value="SMALL RIBOSOMAL SUBUNIT PROTEIN US2M"/>
    <property type="match status" value="1"/>
</dbReference>
<dbReference type="Gene3D" id="1.10.287.610">
    <property type="entry name" value="Helix hairpin bin"/>
    <property type="match status" value="1"/>
</dbReference>
<comment type="similarity">
    <text evidence="1 5">Belongs to the universal ribosomal protein uS2 family.</text>
</comment>
<accession>A0A1F6MCV4</accession>
<protein>
    <recommendedName>
        <fullName evidence="4 5">Small ribosomal subunit protein uS2</fullName>
    </recommendedName>
</protein>
<keyword evidence="3 5" id="KW-0687">Ribonucleoprotein</keyword>
<dbReference type="Pfam" id="PF00318">
    <property type="entry name" value="Ribosomal_S2"/>
    <property type="match status" value="1"/>
</dbReference>
<feature type="compositionally biased region" description="Basic and acidic residues" evidence="6">
    <location>
        <begin position="249"/>
        <end position="265"/>
    </location>
</feature>
<dbReference type="GO" id="GO:0006412">
    <property type="term" value="P:translation"/>
    <property type="evidence" value="ECO:0007669"/>
    <property type="project" value="UniProtKB-UniRule"/>
</dbReference>
<dbReference type="InterPro" id="IPR001865">
    <property type="entry name" value="Ribosomal_uS2"/>
</dbReference>
<evidence type="ECO:0000256" key="4">
    <source>
        <dbReference type="ARBA" id="ARBA00035256"/>
    </source>
</evidence>
<evidence type="ECO:0000256" key="2">
    <source>
        <dbReference type="ARBA" id="ARBA00022980"/>
    </source>
</evidence>
<organism evidence="7 8">
    <name type="scientific">Candidatus Magasanikbacteria bacterium RIFCSPHIGHO2_02_FULL_45_10</name>
    <dbReference type="NCBI Taxonomy" id="1798679"/>
    <lineage>
        <taxon>Bacteria</taxon>
        <taxon>Candidatus Magasanikiibacteriota</taxon>
    </lineage>
</organism>
<proteinExistence type="inferred from homology"/>
<dbReference type="InterPro" id="IPR005706">
    <property type="entry name" value="Ribosomal_uS2_bac/mit/plastid"/>
</dbReference>
<dbReference type="EMBL" id="MFQA01000006">
    <property type="protein sequence ID" value="OGH69323.1"/>
    <property type="molecule type" value="Genomic_DNA"/>
</dbReference>
<sequence>MSQLPTLLEMLKAGVHFGHQKSRWHPKMQPYLFGSRNGVHVIDLDRTVEQLNKALDYTRSLAAKGKTILFVGTKRQARDIIKDAAEKCGMPFLTERWIGGLITNFEECKRRLKKYKTLKEMFVTGEIEKYTKKEQSTFKKQIEKMDKYLAGLVTLTDIPDALYIADLRVEKTAVAEANRKDVTMIAVCDSNVDPTKVDYPIPANDDAVNAIRLIAELMTEAVNQGKAEFEKNKVAVKDVPMTHIFTSSEKSEKAAAPKVQADKTVKKERRAIRKEEVV</sequence>
<dbReference type="CDD" id="cd01425">
    <property type="entry name" value="RPS2"/>
    <property type="match status" value="1"/>
</dbReference>
<reference evidence="7 8" key="1">
    <citation type="journal article" date="2016" name="Nat. Commun.">
        <title>Thousands of microbial genomes shed light on interconnected biogeochemical processes in an aquifer system.</title>
        <authorList>
            <person name="Anantharaman K."/>
            <person name="Brown C.T."/>
            <person name="Hug L.A."/>
            <person name="Sharon I."/>
            <person name="Castelle C.J."/>
            <person name="Probst A.J."/>
            <person name="Thomas B.C."/>
            <person name="Singh A."/>
            <person name="Wilkins M.J."/>
            <person name="Karaoz U."/>
            <person name="Brodie E.L."/>
            <person name="Williams K.H."/>
            <person name="Hubbard S.S."/>
            <person name="Banfield J.F."/>
        </authorList>
    </citation>
    <scope>NUCLEOTIDE SEQUENCE [LARGE SCALE GENOMIC DNA]</scope>
</reference>
<evidence type="ECO:0000313" key="8">
    <source>
        <dbReference type="Proteomes" id="UP000176413"/>
    </source>
</evidence>
<dbReference type="SUPFAM" id="SSF52313">
    <property type="entry name" value="Ribosomal protein S2"/>
    <property type="match status" value="1"/>
</dbReference>
<keyword evidence="2 5" id="KW-0689">Ribosomal protein</keyword>
<evidence type="ECO:0000256" key="1">
    <source>
        <dbReference type="ARBA" id="ARBA00006242"/>
    </source>
</evidence>
<dbReference type="PANTHER" id="PTHR12534">
    <property type="entry name" value="30S RIBOSOMAL PROTEIN S2 PROKARYOTIC AND ORGANELLAR"/>
    <property type="match status" value="1"/>
</dbReference>
<dbReference type="HAMAP" id="MF_00291_B">
    <property type="entry name" value="Ribosomal_uS2_B"/>
    <property type="match status" value="1"/>
</dbReference>
<dbReference type="InterPro" id="IPR023591">
    <property type="entry name" value="Ribosomal_uS2_flav_dom_sf"/>
</dbReference>
<dbReference type="NCBIfam" id="TIGR01011">
    <property type="entry name" value="rpsB_bact"/>
    <property type="match status" value="1"/>
</dbReference>
<dbReference type="GO" id="GO:0003735">
    <property type="term" value="F:structural constituent of ribosome"/>
    <property type="evidence" value="ECO:0007669"/>
    <property type="project" value="InterPro"/>
</dbReference>
<dbReference type="GO" id="GO:0022627">
    <property type="term" value="C:cytosolic small ribosomal subunit"/>
    <property type="evidence" value="ECO:0007669"/>
    <property type="project" value="TreeGrafter"/>
</dbReference>
<dbReference type="PROSITE" id="PS00962">
    <property type="entry name" value="RIBOSOMAL_S2_1"/>
    <property type="match status" value="1"/>
</dbReference>
<evidence type="ECO:0000256" key="6">
    <source>
        <dbReference type="SAM" id="MobiDB-lite"/>
    </source>
</evidence>
<gene>
    <name evidence="5" type="primary">rpsB</name>
    <name evidence="7" type="ORF">A3D53_01015</name>
</gene>
<evidence type="ECO:0000256" key="5">
    <source>
        <dbReference type="HAMAP-Rule" id="MF_00291"/>
    </source>
</evidence>
<dbReference type="AlphaFoldDB" id="A0A1F6MCV4"/>
<name>A0A1F6MCV4_9BACT</name>
<evidence type="ECO:0000256" key="3">
    <source>
        <dbReference type="ARBA" id="ARBA00023274"/>
    </source>
</evidence>
<dbReference type="Gene3D" id="3.40.50.10490">
    <property type="entry name" value="Glucose-6-phosphate isomerase like protein, domain 1"/>
    <property type="match status" value="1"/>
</dbReference>